<dbReference type="InterPro" id="IPR036962">
    <property type="entry name" value="Glyco_hydro_3_N_sf"/>
</dbReference>
<dbReference type="InterPro" id="IPR017853">
    <property type="entry name" value="GH"/>
</dbReference>
<keyword evidence="2 4" id="KW-0378">Hydrolase</keyword>
<dbReference type="InterPro" id="IPR013783">
    <property type="entry name" value="Ig-like_fold"/>
</dbReference>
<dbReference type="GO" id="GO:0016787">
    <property type="term" value="F:hydrolase activity"/>
    <property type="evidence" value="ECO:0007669"/>
    <property type="project" value="UniProtKB-KW"/>
</dbReference>
<accession>A0ABQ2B3U6</accession>
<dbReference type="SUPFAM" id="SSF51445">
    <property type="entry name" value="(Trans)glycosidases"/>
    <property type="match status" value="1"/>
</dbReference>
<evidence type="ECO:0000256" key="3">
    <source>
        <dbReference type="ARBA" id="ARBA00023277"/>
    </source>
</evidence>
<sequence>MTPSTASAPVPSRRAADAVARLDTAQKAALTTGASFWHTADLPAAGLPSVMVTDGPHGLRKQVEGGDHLGLLDGVAATCFPPAVTLASTWDAALVQRVGDAIGAEALAEQVAVVLGPGVNIKRSVRCGRNFEYFSEDPFLAGRLGAAWVRGVQARGVGASLKHFAANNQETDRLRISAEVDERTLHEIYLRAFRHVVTTEQPWTVMCAYNALNGVFAAENRWLLTEVLREEWGFQGLVVSDWGAVHDRAAALAAGLDLEMPGTGGRTAAEVVAAVAAGSLAEGDLDLAAQRVADVVLRAGDTARATAAARPDLDALHETHHELAREAAAAGVVLLTNDGVLPLTAGQGRVAVVGELARTPRYQGAGSSQITPTRLDDALTALTGRLGADAVRFAPGYRLDGDADDALDDDALAAAEGADVVVVFCGLPPQDESEGYDREHIELPDVQTALLERLLAVHDRVVVVLSHGSVVRVSGWAGRAAAVVEGWLGGQGGGEGTARVLLGEVNPSGRLAETVPVRLEDTPDYLDFPGEQRTVRYGEGVFVGYRWYDGRDLPVAFPFGHGLSYTTFGYADATARLVGDVVRVEVDVTNEGDRDGRETVQVYAGLPGSSVRRPVRELCGFAQVDVPAGATVRARVDVPLDELRYWSVGARGWRLEGGTYRFAVGASSRDRRAALDVSVAGDGPVFPLTVDSTVGEWLADPVVGTMARERAVAFGLDPDSPAFEMAKQMPMRGVVGFAPGLVDLAELEEAAAAARAATA</sequence>
<dbReference type="RefSeq" id="WP_188523016.1">
    <property type="nucleotide sequence ID" value="NZ_BMDG01000004.1"/>
</dbReference>
<comment type="caution">
    <text evidence="6">The sequence shown here is derived from an EMBL/GenBank/DDBJ whole genome shotgun (WGS) entry which is preliminary data.</text>
</comment>
<dbReference type="InterPro" id="IPR001764">
    <property type="entry name" value="Glyco_hydro_3_N"/>
</dbReference>
<keyword evidence="3" id="KW-0119">Carbohydrate metabolism</keyword>
<dbReference type="Pfam" id="PF00933">
    <property type="entry name" value="Glyco_hydro_3"/>
    <property type="match status" value="1"/>
</dbReference>
<evidence type="ECO:0000256" key="1">
    <source>
        <dbReference type="ARBA" id="ARBA00005336"/>
    </source>
</evidence>
<feature type="domain" description="Fibronectin type III-like" evidence="5">
    <location>
        <begin position="598"/>
        <end position="668"/>
    </location>
</feature>
<dbReference type="Proteomes" id="UP000632535">
    <property type="component" value="Unassembled WGS sequence"/>
</dbReference>
<dbReference type="Pfam" id="PF01915">
    <property type="entry name" value="Glyco_hydro_3_C"/>
    <property type="match status" value="1"/>
</dbReference>
<evidence type="ECO:0000313" key="6">
    <source>
        <dbReference type="EMBL" id="GGI07166.1"/>
    </source>
</evidence>
<dbReference type="PANTHER" id="PTHR42715">
    <property type="entry name" value="BETA-GLUCOSIDASE"/>
    <property type="match status" value="1"/>
</dbReference>
<dbReference type="SUPFAM" id="SSF52279">
    <property type="entry name" value="Beta-D-glucan exohydrolase, C-terminal domain"/>
    <property type="match status" value="1"/>
</dbReference>
<comment type="similarity">
    <text evidence="1 4">Belongs to the glycosyl hydrolase 3 family.</text>
</comment>
<organism evidence="6 7">
    <name type="scientific">Isoptericola cucumis</name>
    <dbReference type="NCBI Taxonomy" id="1776856"/>
    <lineage>
        <taxon>Bacteria</taxon>
        <taxon>Bacillati</taxon>
        <taxon>Actinomycetota</taxon>
        <taxon>Actinomycetes</taxon>
        <taxon>Micrococcales</taxon>
        <taxon>Promicromonosporaceae</taxon>
        <taxon>Isoptericola</taxon>
    </lineage>
</organism>
<evidence type="ECO:0000256" key="4">
    <source>
        <dbReference type="RuleBase" id="RU361161"/>
    </source>
</evidence>
<evidence type="ECO:0000313" key="7">
    <source>
        <dbReference type="Proteomes" id="UP000632535"/>
    </source>
</evidence>
<dbReference type="Pfam" id="PF14310">
    <property type="entry name" value="Fn3-like"/>
    <property type="match status" value="1"/>
</dbReference>
<dbReference type="EMBL" id="BMDG01000004">
    <property type="protein sequence ID" value="GGI07166.1"/>
    <property type="molecule type" value="Genomic_DNA"/>
</dbReference>
<dbReference type="InterPro" id="IPR002772">
    <property type="entry name" value="Glyco_hydro_3_C"/>
</dbReference>
<dbReference type="Gene3D" id="2.60.40.10">
    <property type="entry name" value="Immunoglobulins"/>
    <property type="match status" value="1"/>
</dbReference>
<reference evidence="7" key="1">
    <citation type="journal article" date="2019" name="Int. J. Syst. Evol. Microbiol.">
        <title>The Global Catalogue of Microorganisms (GCM) 10K type strain sequencing project: providing services to taxonomists for standard genome sequencing and annotation.</title>
        <authorList>
            <consortium name="The Broad Institute Genomics Platform"/>
            <consortium name="The Broad Institute Genome Sequencing Center for Infectious Disease"/>
            <person name="Wu L."/>
            <person name="Ma J."/>
        </authorList>
    </citation>
    <scope>NUCLEOTIDE SEQUENCE [LARGE SCALE GENOMIC DNA]</scope>
    <source>
        <strain evidence="7">CCM 8653</strain>
    </source>
</reference>
<dbReference type="PRINTS" id="PR00133">
    <property type="entry name" value="GLHYDRLASE3"/>
</dbReference>
<protein>
    <submittedName>
        <fullName evidence="6">Glycosyl hydrolase</fullName>
    </submittedName>
</protein>
<dbReference type="PANTHER" id="PTHR42715:SF10">
    <property type="entry name" value="BETA-GLUCOSIDASE"/>
    <property type="match status" value="1"/>
</dbReference>
<dbReference type="InterPro" id="IPR036881">
    <property type="entry name" value="Glyco_hydro_3_C_sf"/>
</dbReference>
<dbReference type="Gene3D" id="3.20.20.300">
    <property type="entry name" value="Glycoside hydrolase, family 3, N-terminal domain"/>
    <property type="match status" value="1"/>
</dbReference>
<dbReference type="SMART" id="SM01217">
    <property type="entry name" value="Fn3_like"/>
    <property type="match status" value="1"/>
</dbReference>
<dbReference type="InterPro" id="IPR019800">
    <property type="entry name" value="Glyco_hydro_3_AS"/>
</dbReference>
<dbReference type="PROSITE" id="PS00775">
    <property type="entry name" value="GLYCOSYL_HYDROL_F3"/>
    <property type="match status" value="1"/>
</dbReference>
<dbReference type="Gene3D" id="3.40.50.1700">
    <property type="entry name" value="Glycoside hydrolase family 3 C-terminal domain"/>
    <property type="match status" value="1"/>
</dbReference>
<dbReference type="InterPro" id="IPR026891">
    <property type="entry name" value="Fn3-like"/>
</dbReference>
<keyword evidence="7" id="KW-1185">Reference proteome</keyword>
<dbReference type="InterPro" id="IPR050288">
    <property type="entry name" value="Cellulose_deg_GH3"/>
</dbReference>
<proteinExistence type="inferred from homology"/>
<gene>
    <name evidence="6" type="ORF">GCM10007368_14810</name>
</gene>
<name>A0ABQ2B3U6_9MICO</name>
<evidence type="ECO:0000259" key="5">
    <source>
        <dbReference type="SMART" id="SM01217"/>
    </source>
</evidence>
<evidence type="ECO:0000256" key="2">
    <source>
        <dbReference type="ARBA" id="ARBA00022801"/>
    </source>
</evidence>
<keyword evidence="4" id="KW-0326">Glycosidase</keyword>